<dbReference type="AlphaFoldDB" id="A0A2U1QFP7"/>
<dbReference type="InterPro" id="IPR046349">
    <property type="entry name" value="C1-like_sf"/>
</dbReference>
<protein>
    <submittedName>
        <fullName evidence="1">Cysteine/Histidine-rich C1 domain family protein</fullName>
    </submittedName>
</protein>
<dbReference type="OrthoDB" id="1036688at2759"/>
<dbReference type="EMBL" id="PKPP01000158">
    <property type="protein sequence ID" value="PWA96824.1"/>
    <property type="molecule type" value="Genomic_DNA"/>
</dbReference>
<sequence length="117" mass="13184">MTVEIKHFSHSHNLHIHCVHELGQQVNCSGCDSPCDNTKAPVHVCYQCNFFLHDRCANARRYIKHPAHKSHPILPYPTYASNTFFCNACVYPESLSLTVVHSASSTFMLAVLSCRLP</sequence>
<organism evidence="1 2">
    <name type="scientific">Artemisia annua</name>
    <name type="common">Sweet wormwood</name>
    <dbReference type="NCBI Taxonomy" id="35608"/>
    <lineage>
        <taxon>Eukaryota</taxon>
        <taxon>Viridiplantae</taxon>
        <taxon>Streptophyta</taxon>
        <taxon>Embryophyta</taxon>
        <taxon>Tracheophyta</taxon>
        <taxon>Spermatophyta</taxon>
        <taxon>Magnoliopsida</taxon>
        <taxon>eudicotyledons</taxon>
        <taxon>Gunneridae</taxon>
        <taxon>Pentapetalae</taxon>
        <taxon>asterids</taxon>
        <taxon>campanulids</taxon>
        <taxon>Asterales</taxon>
        <taxon>Asteraceae</taxon>
        <taxon>Asteroideae</taxon>
        <taxon>Anthemideae</taxon>
        <taxon>Artemisiinae</taxon>
        <taxon>Artemisia</taxon>
    </lineage>
</organism>
<name>A0A2U1QFP7_ARTAN</name>
<evidence type="ECO:0000313" key="1">
    <source>
        <dbReference type="EMBL" id="PWA96824.1"/>
    </source>
</evidence>
<dbReference type="Proteomes" id="UP000245207">
    <property type="component" value="Unassembled WGS sequence"/>
</dbReference>
<evidence type="ECO:0000313" key="2">
    <source>
        <dbReference type="Proteomes" id="UP000245207"/>
    </source>
</evidence>
<proteinExistence type="predicted"/>
<dbReference type="SUPFAM" id="SSF57889">
    <property type="entry name" value="Cysteine-rich domain"/>
    <property type="match status" value="1"/>
</dbReference>
<comment type="caution">
    <text evidence="1">The sequence shown here is derived from an EMBL/GenBank/DDBJ whole genome shotgun (WGS) entry which is preliminary data.</text>
</comment>
<accession>A0A2U1QFP7</accession>
<dbReference type="STRING" id="35608.A0A2U1QFP7"/>
<reference evidence="1 2" key="1">
    <citation type="journal article" date="2018" name="Mol. Plant">
        <title>The genome of Artemisia annua provides insight into the evolution of Asteraceae family and artemisinin biosynthesis.</title>
        <authorList>
            <person name="Shen Q."/>
            <person name="Zhang L."/>
            <person name="Liao Z."/>
            <person name="Wang S."/>
            <person name="Yan T."/>
            <person name="Shi P."/>
            <person name="Liu M."/>
            <person name="Fu X."/>
            <person name="Pan Q."/>
            <person name="Wang Y."/>
            <person name="Lv Z."/>
            <person name="Lu X."/>
            <person name="Zhang F."/>
            <person name="Jiang W."/>
            <person name="Ma Y."/>
            <person name="Chen M."/>
            <person name="Hao X."/>
            <person name="Li L."/>
            <person name="Tang Y."/>
            <person name="Lv G."/>
            <person name="Zhou Y."/>
            <person name="Sun X."/>
            <person name="Brodelius P.E."/>
            <person name="Rose J.K.C."/>
            <person name="Tang K."/>
        </authorList>
    </citation>
    <scope>NUCLEOTIDE SEQUENCE [LARGE SCALE GENOMIC DNA]</scope>
    <source>
        <strain evidence="2">cv. Huhao1</strain>
        <tissue evidence="1">Leaf</tissue>
    </source>
</reference>
<keyword evidence="2" id="KW-1185">Reference proteome</keyword>
<gene>
    <name evidence="1" type="ORF">CTI12_AA038140</name>
</gene>
<dbReference type="PANTHER" id="PTHR46288">
    <property type="entry name" value="PHORBOL-ESTER/DAG-TYPE DOMAIN-CONTAINING PROTEIN"/>
    <property type="match status" value="1"/>
</dbReference>
<dbReference type="PANTHER" id="PTHR46288:SF71">
    <property type="entry name" value="CHROMATIN REGULATOR PHD FAMILY"/>
    <property type="match status" value="1"/>
</dbReference>